<dbReference type="EMBL" id="OZ034831">
    <property type="protein sequence ID" value="CAL1687709.1"/>
    <property type="molecule type" value="Genomic_DNA"/>
</dbReference>
<dbReference type="Proteomes" id="UP001497644">
    <property type="component" value="Chromosome 8"/>
</dbReference>
<feature type="region of interest" description="Disordered" evidence="1">
    <location>
        <begin position="1"/>
        <end position="182"/>
    </location>
</feature>
<feature type="compositionally biased region" description="Low complexity" evidence="1">
    <location>
        <begin position="687"/>
        <end position="697"/>
    </location>
</feature>
<feature type="compositionally biased region" description="Basic and acidic residues" evidence="1">
    <location>
        <begin position="674"/>
        <end position="686"/>
    </location>
</feature>
<feature type="region of interest" description="Disordered" evidence="1">
    <location>
        <begin position="904"/>
        <end position="943"/>
    </location>
</feature>
<feature type="compositionally biased region" description="Polar residues" evidence="1">
    <location>
        <begin position="70"/>
        <end position="83"/>
    </location>
</feature>
<feature type="compositionally biased region" description="Basic and acidic residues" evidence="1">
    <location>
        <begin position="127"/>
        <end position="138"/>
    </location>
</feature>
<feature type="region of interest" description="Disordered" evidence="1">
    <location>
        <begin position="281"/>
        <end position="304"/>
    </location>
</feature>
<dbReference type="AlphaFoldDB" id="A0AAV2P7Z3"/>
<feature type="compositionally biased region" description="Low complexity" evidence="1">
    <location>
        <begin position="381"/>
        <end position="392"/>
    </location>
</feature>
<feature type="compositionally biased region" description="Basic and acidic residues" evidence="1">
    <location>
        <begin position="451"/>
        <end position="483"/>
    </location>
</feature>
<feature type="compositionally biased region" description="Polar residues" evidence="1">
    <location>
        <begin position="333"/>
        <end position="342"/>
    </location>
</feature>
<feature type="compositionally biased region" description="Pro residues" evidence="1">
    <location>
        <begin position="931"/>
        <end position="940"/>
    </location>
</feature>
<feature type="compositionally biased region" description="Basic and acidic residues" evidence="1">
    <location>
        <begin position="290"/>
        <end position="304"/>
    </location>
</feature>
<feature type="compositionally biased region" description="Polar residues" evidence="1">
    <location>
        <begin position="629"/>
        <end position="639"/>
    </location>
</feature>
<name>A0AAV2P7Z3_9HYME</name>
<evidence type="ECO:0000313" key="3">
    <source>
        <dbReference type="Proteomes" id="UP001497644"/>
    </source>
</evidence>
<sequence>MWQWRTRDWASPWSEHPKMTSGLPSAHQRKLGPAPIASFEDLSDEVENGESATAVTAAAGRMPGIVEVTTPATPGSSLKTPSTPRIDISRASSSSHHEDSNSRDSSPERELLAGADPPPGCKLTLGYKEDAQDLRSSTEELDLQDPVHEQDLKRESKRRKRKEVDGSQSDYSGKQLDRERKDSNCSEICLLNISGRTSRLSSVGSQGSGVSGKLSVVSATSSRSPSPHKCLLETSFCGSKPTLADNLIEPSKPETDDLEKILLKREADTTKALIPESIKVPMVGGNLKPDPLDKPRRRGREERKEIFKREVEITKRFLEKANIEVPMIKKSGEQQGSMTRIPQQQQQQSTKAQIQEVQKPATLDFNDKRKKTQNFKEIVQTTPTTSSFTGSPKLPRHQKVRDLEGSRTPSPSSVSRKSSFASLFKTKTDGCVLSPESPSPSTKPRRNLTSKLKDTTESLRSRSKSRERTSVDKGSTLKKDSKNKGMFSSTLSLFKKRERKKSYDEAIAASCDLDARSGVEHPSLESIGRVEFTFNMEKERNRQDDSIFISLHADDRNYEEALPSESVSIPLETPTKLLDEYESEEPRTSSIITEVSIEHHPVPSSIAKVRTEAQIETTTTTMVTTQAMSRSSSRDNQLPESAPKDSQISKRDSKISAQANKINVETSPLVKSSIKPEIKSEIKSADSRILSSGSSRESTGKRPEIAKPKRKSKGESQQQPTPPERIDNDASTQQKKVSCRESTRAAQDTKRSDFLDDKVSNKDGLVKTPSMISDLDHNSSESERDSEIEFVRNKVEKMVEELPDERKGLFYEESFEEDLPYVPTTLPLEKSVAVPILPVKQRLQEVRTIPIERPRSTTPINPNLLDEFVMQTSLDERRVERMKISLPREDSFKLKSPRRQYASTTNTFTEFAGRVPPDGGRKSIISQGKSPSPPPLPPRAPAAAAAAAAAASASTSTSTAAATAAATAASASASASSASSASAATAATMRPSNWINFEEIPEKRKAPKRIQTIPRPEDEIAKTITGGYSYVQPEECKCECHEESRRASMREAAAVATAATATATATAISISTRTSSCSSNGERPCNGENCTAPTTGGNSVDRASIVSDSSLECSLSIDDGQSTQALLGNSTKPFAMDLDVRSNRSSIISQEENDENQHQ</sequence>
<keyword evidence="3" id="KW-1185">Reference proteome</keyword>
<feature type="compositionally biased region" description="Low complexity" evidence="1">
    <location>
        <begin position="406"/>
        <end position="422"/>
    </location>
</feature>
<organism evidence="2 3">
    <name type="scientific">Lasius platythorax</name>
    <dbReference type="NCBI Taxonomy" id="488582"/>
    <lineage>
        <taxon>Eukaryota</taxon>
        <taxon>Metazoa</taxon>
        <taxon>Ecdysozoa</taxon>
        <taxon>Arthropoda</taxon>
        <taxon>Hexapoda</taxon>
        <taxon>Insecta</taxon>
        <taxon>Pterygota</taxon>
        <taxon>Neoptera</taxon>
        <taxon>Endopterygota</taxon>
        <taxon>Hymenoptera</taxon>
        <taxon>Apocrita</taxon>
        <taxon>Aculeata</taxon>
        <taxon>Formicoidea</taxon>
        <taxon>Formicidae</taxon>
        <taxon>Formicinae</taxon>
        <taxon>Lasius</taxon>
        <taxon>Lasius</taxon>
    </lineage>
</organism>
<proteinExistence type="predicted"/>
<feature type="compositionally biased region" description="Basic and acidic residues" evidence="1">
    <location>
        <begin position="145"/>
        <end position="154"/>
    </location>
</feature>
<feature type="compositionally biased region" description="Basic and acidic residues" evidence="1">
    <location>
        <begin position="738"/>
        <end position="765"/>
    </location>
</feature>
<feature type="compositionally biased region" description="Basic and acidic residues" evidence="1">
    <location>
        <begin position="95"/>
        <end position="111"/>
    </location>
</feature>
<gene>
    <name evidence="2" type="ORF">LPLAT_LOCUS12938</name>
</gene>
<feature type="region of interest" description="Disordered" evidence="1">
    <location>
        <begin position="328"/>
        <end position="483"/>
    </location>
</feature>
<reference evidence="2" key="1">
    <citation type="submission" date="2024-04" db="EMBL/GenBank/DDBJ databases">
        <authorList>
            <consortium name="Molecular Ecology Group"/>
        </authorList>
    </citation>
    <scope>NUCLEOTIDE SEQUENCE</scope>
</reference>
<feature type="compositionally biased region" description="Polar residues" evidence="1">
    <location>
        <begin position="655"/>
        <end position="670"/>
    </location>
</feature>
<evidence type="ECO:0000313" key="2">
    <source>
        <dbReference type="EMBL" id="CAL1687709.1"/>
    </source>
</evidence>
<feature type="region of interest" description="Disordered" evidence="1">
    <location>
        <begin position="603"/>
        <end position="787"/>
    </location>
</feature>
<feature type="compositionally biased region" description="Low complexity" evidence="1">
    <location>
        <begin position="612"/>
        <end position="628"/>
    </location>
</feature>
<feature type="compositionally biased region" description="Basic and acidic residues" evidence="1">
    <location>
        <begin position="774"/>
        <end position="787"/>
    </location>
</feature>
<evidence type="ECO:0000256" key="1">
    <source>
        <dbReference type="SAM" id="MobiDB-lite"/>
    </source>
</evidence>
<accession>A0AAV2P7Z3</accession>
<protein>
    <submittedName>
        <fullName evidence="2">Uncharacterized protein</fullName>
    </submittedName>
</protein>
<feature type="compositionally biased region" description="Basic and acidic residues" evidence="1">
    <location>
        <begin position="698"/>
        <end position="707"/>
    </location>
</feature>